<dbReference type="Pfam" id="PF00583">
    <property type="entry name" value="Acetyltransf_1"/>
    <property type="match status" value="1"/>
</dbReference>
<dbReference type="CDD" id="cd04301">
    <property type="entry name" value="NAT_SF"/>
    <property type="match status" value="1"/>
</dbReference>
<name>A0A1B1MZ04_9BACL</name>
<dbReference type="SUPFAM" id="SSF55729">
    <property type="entry name" value="Acyl-CoA N-acyltransferases (Nat)"/>
    <property type="match status" value="1"/>
</dbReference>
<dbReference type="KEGG" id="pyg:AWM70_07315"/>
<keyword evidence="3" id="KW-1185">Reference proteome</keyword>
<sequence>MNLKLVPVRAENKDTLINLYQFYEYDFSRYMDTDVDTNGKYALDIDFYWEGDERWNPFLIEVNGAIAGFLIVLFENMDTDPDPTHVIYDFMVLHKYRRTGVGRRAAVEAFNMYQANWSLAQIKNNLPAISFWRNVIEDYTDGNFTERYSPDSGNYIQKFSTKK</sequence>
<dbReference type="AlphaFoldDB" id="A0A1B1MZ04"/>
<dbReference type="RefSeq" id="WP_068695061.1">
    <property type="nucleotide sequence ID" value="NZ_CP014167.1"/>
</dbReference>
<dbReference type="InterPro" id="IPR016181">
    <property type="entry name" value="Acyl_CoA_acyltransferase"/>
</dbReference>
<dbReference type="EMBL" id="CP014167">
    <property type="protein sequence ID" value="ANS74410.1"/>
    <property type="molecule type" value="Genomic_DNA"/>
</dbReference>
<dbReference type="OrthoDB" id="8479334at2"/>
<dbReference type="Gene3D" id="3.40.630.30">
    <property type="match status" value="1"/>
</dbReference>
<evidence type="ECO:0000259" key="1">
    <source>
        <dbReference type="PROSITE" id="PS51186"/>
    </source>
</evidence>
<accession>A0A1B1MZ04</accession>
<evidence type="ECO:0000313" key="3">
    <source>
        <dbReference type="Proteomes" id="UP000092573"/>
    </source>
</evidence>
<protein>
    <submittedName>
        <fullName evidence="2">GCN5 family acetyltransferase</fullName>
    </submittedName>
</protein>
<organism evidence="2 3">
    <name type="scientific">Paenibacillus yonginensis</name>
    <dbReference type="NCBI Taxonomy" id="1462996"/>
    <lineage>
        <taxon>Bacteria</taxon>
        <taxon>Bacillati</taxon>
        <taxon>Bacillota</taxon>
        <taxon>Bacilli</taxon>
        <taxon>Bacillales</taxon>
        <taxon>Paenibacillaceae</taxon>
        <taxon>Paenibacillus</taxon>
    </lineage>
</organism>
<dbReference type="PROSITE" id="PS51186">
    <property type="entry name" value="GNAT"/>
    <property type="match status" value="1"/>
</dbReference>
<reference evidence="2 3" key="1">
    <citation type="submission" date="2016-01" db="EMBL/GenBank/DDBJ databases">
        <title>Complete Genome Sequence of Paenibacillus yonginensis DCY84, a novel Plant Growth-Promoting Bacteria with Elicitation of Induced Systemic Resistance.</title>
        <authorList>
            <person name="Kim Y.J."/>
            <person name="Yang D.C."/>
            <person name="Sukweenadhi J."/>
        </authorList>
    </citation>
    <scope>NUCLEOTIDE SEQUENCE [LARGE SCALE GENOMIC DNA]</scope>
    <source>
        <strain evidence="2 3">DCY84</strain>
    </source>
</reference>
<dbReference type="STRING" id="1462996.AWM70_07315"/>
<dbReference type="GO" id="GO:0016747">
    <property type="term" value="F:acyltransferase activity, transferring groups other than amino-acyl groups"/>
    <property type="evidence" value="ECO:0007669"/>
    <property type="project" value="InterPro"/>
</dbReference>
<feature type="domain" description="N-acetyltransferase" evidence="1">
    <location>
        <begin position="17"/>
        <end position="161"/>
    </location>
</feature>
<evidence type="ECO:0000313" key="2">
    <source>
        <dbReference type="EMBL" id="ANS74410.1"/>
    </source>
</evidence>
<dbReference type="Proteomes" id="UP000092573">
    <property type="component" value="Chromosome"/>
</dbReference>
<dbReference type="InterPro" id="IPR000182">
    <property type="entry name" value="GNAT_dom"/>
</dbReference>
<proteinExistence type="predicted"/>
<gene>
    <name evidence="2" type="ORF">AWM70_07315</name>
</gene>
<keyword evidence="2" id="KW-0808">Transferase</keyword>